<dbReference type="CDD" id="cd19088">
    <property type="entry name" value="AKR_AKR13B1"/>
    <property type="match status" value="1"/>
</dbReference>
<protein>
    <submittedName>
        <fullName evidence="3">Aryl-alcohol dehydrogenase-like predicted oxidoreductase</fullName>
    </submittedName>
</protein>
<feature type="domain" description="NADP-dependent oxidoreductase" evidence="2">
    <location>
        <begin position="22"/>
        <end position="283"/>
    </location>
</feature>
<dbReference type="SUPFAM" id="SSF51430">
    <property type="entry name" value="NAD(P)-linked oxidoreductase"/>
    <property type="match status" value="1"/>
</dbReference>
<dbReference type="InterPro" id="IPR023210">
    <property type="entry name" value="NADP_OxRdtase_dom"/>
</dbReference>
<evidence type="ECO:0000256" key="1">
    <source>
        <dbReference type="ARBA" id="ARBA00023002"/>
    </source>
</evidence>
<evidence type="ECO:0000313" key="3">
    <source>
        <dbReference type="EMBL" id="MBB6096108.1"/>
    </source>
</evidence>
<dbReference type="Proteomes" id="UP000588068">
    <property type="component" value="Unassembled WGS sequence"/>
</dbReference>
<dbReference type="Pfam" id="PF00248">
    <property type="entry name" value="Aldo_ket_red"/>
    <property type="match status" value="1"/>
</dbReference>
<dbReference type="InterPro" id="IPR036812">
    <property type="entry name" value="NAD(P)_OxRdtase_dom_sf"/>
</dbReference>
<comment type="caution">
    <text evidence="3">The sequence shown here is derived from an EMBL/GenBank/DDBJ whole genome shotgun (WGS) entry which is preliminary data.</text>
</comment>
<dbReference type="InterPro" id="IPR050791">
    <property type="entry name" value="Aldo-Keto_reductase"/>
</dbReference>
<keyword evidence="1" id="KW-0560">Oxidoreductase</keyword>
<evidence type="ECO:0000313" key="4">
    <source>
        <dbReference type="Proteomes" id="UP000588068"/>
    </source>
</evidence>
<proteinExistence type="predicted"/>
<dbReference type="Gene3D" id="3.20.20.100">
    <property type="entry name" value="NADP-dependent oxidoreductase domain"/>
    <property type="match status" value="1"/>
</dbReference>
<dbReference type="EMBL" id="JACHHZ010000006">
    <property type="protein sequence ID" value="MBB6096108.1"/>
    <property type="molecule type" value="Genomic_DNA"/>
</dbReference>
<dbReference type="PRINTS" id="PR00069">
    <property type="entry name" value="ALDKETRDTASE"/>
</dbReference>
<name>A0A841HW16_9GAMM</name>
<gene>
    <name evidence="3" type="ORF">HNQ60_004999</name>
</gene>
<accession>A0A841HW16</accession>
<organism evidence="3 4">
    <name type="scientific">Povalibacter uvarum</name>
    <dbReference type="NCBI Taxonomy" id="732238"/>
    <lineage>
        <taxon>Bacteria</taxon>
        <taxon>Pseudomonadati</taxon>
        <taxon>Pseudomonadota</taxon>
        <taxon>Gammaproteobacteria</taxon>
        <taxon>Steroidobacterales</taxon>
        <taxon>Steroidobacteraceae</taxon>
        <taxon>Povalibacter</taxon>
    </lineage>
</organism>
<dbReference type="PANTHER" id="PTHR43625">
    <property type="entry name" value="AFLATOXIN B1 ALDEHYDE REDUCTASE"/>
    <property type="match status" value="1"/>
</dbReference>
<reference evidence="3 4" key="1">
    <citation type="submission" date="2020-08" db="EMBL/GenBank/DDBJ databases">
        <title>Genomic Encyclopedia of Type Strains, Phase IV (KMG-IV): sequencing the most valuable type-strain genomes for metagenomic binning, comparative biology and taxonomic classification.</title>
        <authorList>
            <person name="Goeker M."/>
        </authorList>
    </citation>
    <scope>NUCLEOTIDE SEQUENCE [LARGE SCALE GENOMIC DNA]</scope>
    <source>
        <strain evidence="3 4">DSM 26723</strain>
    </source>
</reference>
<dbReference type="GO" id="GO:0016491">
    <property type="term" value="F:oxidoreductase activity"/>
    <property type="evidence" value="ECO:0007669"/>
    <property type="project" value="UniProtKB-KW"/>
</dbReference>
<keyword evidence="4" id="KW-1185">Reference proteome</keyword>
<dbReference type="GO" id="GO:0005737">
    <property type="term" value="C:cytoplasm"/>
    <property type="evidence" value="ECO:0007669"/>
    <property type="project" value="TreeGrafter"/>
</dbReference>
<evidence type="ECO:0000259" key="2">
    <source>
        <dbReference type="Pfam" id="PF00248"/>
    </source>
</evidence>
<dbReference type="PANTHER" id="PTHR43625:SF40">
    <property type="entry name" value="ALDO-KETO REDUCTASE YAKC [NADP(+)]"/>
    <property type="match status" value="1"/>
</dbReference>
<dbReference type="RefSeq" id="WP_184335479.1">
    <property type="nucleotide sequence ID" value="NZ_JACHHZ010000006.1"/>
</dbReference>
<sequence length="291" mass="31686">MTTAHAPCSGTFKVGGEILVNRLGFGAMRITGPGIWGPPRDKATALEVLRMLPDLEVNFIDTADSYGPDVSEELIREALHPYSGLLIATKAGLTRSGPDQWTQNGRPDYLIAQAHKSLKKLGVDQIGLWQLHRIDPKVPRDEQFGAVKKLLDDGVIRFAGLSEVSVEEIEAARKVFPVATVQNLYNLGNRASEQVVDYCERHNIGFIPWYPLAAGDLARDGSLLDQVAAKHDASRSQIALAWILRRSPVMLPIPGTADPKHLEENVGAAGIHLSSHDFDDLNRAGQGLHAA</sequence>
<dbReference type="AlphaFoldDB" id="A0A841HW16"/>
<dbReference type="InterPro" id="IPR020471">
    <property type="entry name" value="AKR"/>
</dbReference>